<dbReference type="EMBL" id="CM044706">
    <property type="protein sequence ID" value="KAI5659538.1"/>
    <property type="molecule type" value="Genomic_DNA"/>
</dbReference>
<evidence type="ECO:0000313" key="1">
    <source>
        <dbReference type="EMBL" id="KAI5659538.1"/>
    </source>
</evidence>
<protein>
    <submittedName>
        <fullName evidence="1">Uncharacterized protein</fullName>
    </submittedName>
</protein>
<sequence length="219" mass="24030">MLQEVVSSGVIQGPPSSPSQIASFAKKMQTIIHRCMVSVGGTLGYTPSQHDIKQTFPLQPSRRRPQEPVPDRGAHGVKRGVRRFPGGGARGGQAPVPPDMGREGHADPDFGFDATYPVSSIYIIRASPSGFRVFIISVTSPFVFRILFISGTTFSRHWEFFISSTSSSGHWEFFISGTSSSEHDEHDNEQTDVVTLVLQLGFGHRVGKKITIFTPSDWP</sequence>
<accession>A0ACC0AHS0</accession>
<evidence type="ECO:0000313" key="2">
    <source>
        <dbReference type="Proteomes" id="UP001060085"/>
    </source>
</evidence>
<organism evidence="1 2">
    <name type="scientific">Catharanthus roseus</name>
    <name type="common">Madagascar periwinkle</name>
    <name type="synonym">Vinca rosea</name>
    <dbReference type="NCBI Taxonomy" id="4058"/>
    <lineage>
        <taxon>Eukaryota</taxon>
        <taxon>Viridiplantae</taxon>
        <taxon>Streptophyta</taxon>
        <taxon>Embryophyta</taxon>
        <taxon>Tracheophyta</taxon>
        <taxon>Spermatophyta</taxon>
        <taxon>Magnoliopsida</taxon>
        <taxon>eudicotyledons</taxon>
        <taxon>Gunneridae</taxon>
        <taxon>Pentapetalae</taxon>
        <taxon>asterids</taxon>
        <taxon>lamiids</taxon>
        <taxon>Gentianales</taxon>
        <taxon>Apocynaceae</taxon>
        <taxon>Rauvolfioideae</taxon>
        <taxon>Vinceae</taxon>
        <taxon>Catharanthinae</taxon>
        <taxon>Catharanthus</taxon>
    </lineage>
</organism>
<gene>
    <name evidence="1" type="ORF">M9H77_28331</name>
</gene>
<dbReference type="Proteomes" id="UP001060085">
    <property type="component" value="Linkage Group LG06"/>
</dbReference>
<proteinExistence type="predicted"/>
<reference evidence="2" key="1">
    <citation type="journal article" date="2023" name="Nat. Plants">
        <title>Single-cell RNA sequencing provides a high-resolution roadmap for understanding the multicellular compartmentation of specialized metabolism.</title>
        <authorList>
            <person name="Sun S."/>
            <person name="Shen X."/>
            <person name="Li Y."/>
            <person name="Li Y."/>
            <person name="Wang S."/>
            <person name="Li R."/>
            <person name="Zhang H."/>
            <person name="Shen G."/>
            <person name="Guo B."/>
            <person name="Wei J."/>
            <person name="Xu J."/>
            <person name="St-Pierre B."/>
            <person name="Chen S."/>
            <person name="Sun C."/>
        </authorList>
    </citation>
    <scope>NUCLEOTIDE SEQUENCE [LARGE SCALE GENOMIC DNA]</scope>
</reference>
<comment type="caution">
    <text evidence="1">The sequence shown here is derived from an EMBL/GenBank/DDBJ whole genome shotgun (WGS) entry which is preliminary data.</text>
</comment>
<keyword evidence="2" id="KW-1185">Reference proteome</keyword>
<name>A0ACC0AHS0_CATRO</name>